<sequence length="81" mass="9088">MTHLITATPSSRMSELEAHRQQLAAPHLFSQKNELTEFLATHADVTTKTKASGRFFPRTFDLSHRNHHLQPGYASDSEQAG</sequence>
<gene>
    <name evidence="1" type="ORF">DD238_005609</name>
</gene>
<evidence type="ECO:0000313" key="2">
    <source>
        <dbReference type="Proteomes" id="UP000282087"/>
    </source>
</evidence>
<dbReference type="EMBL" id="QLLG01000033">
    <property type="protein sequence ID" value="RMX69193.1"/>
    <property type="molecule type" value="Genomic_DNA"/>
</dbReference>
<proteinExistence type="predicted"/>
<name>A0A3M6VSU1_9STRA</name>
<keyword evidence="2" id="KW-1185">Reference proteome</keyword>
<accession>A0A3M6VSU1</accession>
<protein>
    <submittedName>
        <fullName evidence="1">Uncharacterized protein</fullName>
    </submittedName>
</protein>
<reference evidence="1 2" key="1">
    <citation type="submission" date="2018-06" db="EMBL/GenBank/DDBJ databases">
        <title>Comparative genomics of downy mildews reveals potential adaptations to biotrophy.</title>
        <authorList>
            <person name="Fletcher K."/>
            <person name="Klosterman S.J."/>
            <person name="Derevnina L."/>
            <person name="Martin F."/>
            <person name="Koike S."/>
            <person name="Reyes Chin-Wo S."/>
            <person name="Mou B."/>
            <person name="Michelmore R."/>
        </authorList>
    </citation>
    <scope>NUCLEOTIDE SEQUENCE [LARGE SCALE GENOMIC DNA]</scope>
    <source>
        <strain evidence="1 2">R14</strain>
    </source>
</reference>
<dbReference type="AlphaFoldDB" id="A0A3M6VSU1"/>
<dbReference type="Proteomes" id="UP000282087">
    <property type="component" value="Unassembled WGS sequence"/>
</dbReference>
<evidence type="ECO:0000313" key="1">
    <source>
        <dbReference type="EMBL" id="RMX69193.1"/>
    </source>
</evidence>
<organism evidence="1 2">
    <name type="scientific">Peronospora effusa</name>
    <dbReference type="NCBI Taxonomy" id="542832"/>
    <lineage>
        <taxon>Eukaryota</taxon>
        <taxon>Sar</taxon>
        <taxon>Stramenopiles</taxon>
        <taxon>Oomycota</taxon>
        <taxon>Peronosporomycetes</taxon>
        <taxon>Peronosporales</taxon>
        <taxon>Peronosporaceae</taxon>
        <taxon>Peronospora</taxon>
    </lineage>
</organism>
<comment type="caution">
    <text evidence="1">The sequence shown here is derived from an EMBL/GenBank/DDBJ whole genome shotgun (WGS) entry which is preliminary data.</text>
</comment>